<evidence type="ECO:0008006" key="5">
    <source>
        <dbReference type="Google" id="ProtNLM"/>
    </source>
</evidence>
<name>A0A316TPG2_9BACT</name>
<dbReference type="Pfam" id="PF17170">
    <property type="entry name" value="DUF5128"/>
    <property type="match status" value="1"/>
</dbReference>
<evidence type="ECO:0000256" key="2">
    <source>
        <dbReference type="PROSITE-ProRule" id="PRU00504"/>
    </source>
</evidence>
<comment type="caution">
    <text evidence="3">The sequence shown here is derived from an EMBL/GenBank/DDBJ whole genome shotgun (WGS) entry which is preliminary data.</text>
</comment>
<dbReference type="AlphaFoldDB" id="A0A316TPG2"/>
<sequence length="411" mass="47900">MIAMTTFTLFKKLFFYSKMQFIPFLLIFLLLFSCQKDAKNVSRLEPTGTLSMETNLIIGLEEQPFENQFGRPLAVRTDAENNIYVADRGNLTIKVFDSDGNYLRSLGGRGRGPGEFQDIELMELTPENDLVVMDRGNLQYTVISSEGDLIDSYPYNLSDQFFPTAIQYLDGYMLALFLDASPWSKIERENRDLFHVYSEDFQKRRYSFFPYNALDIQGRYLWLETMYAPGSFTLANDNSRFYYSPAIFTGNLYEFAKNEEGLWEYRKTLQGAIPDVEPYVILDSEEEYREVRLLPGSSIIYSSGGPYMGRILSINMGIFSLEDGSLIHFYGIRRENKEFTEESGYHYLDMYAQVFDPNGKILHYDLLTTMDERRFSRTKSFINWQDEKGNYYLIGHVEDVPVIRRFTVQIN</sequence>
<evidence type="ECO:0000256" key="1">
    <source>
        <dbReference type="ARBA" id="ARBA00022737"/>
    </source>
</evidence>
<dbReference type="EMBL" id="QGGB01000012">
    <property type="protein sequence ID" value="PWN05099.1"/>
    <property type="molecule type" value="Genomic_DNA"/>
</dbReference>
<keyword evidence="1" id="KW-0677">Repeat</keyword>
<dbReference type="InterPro" id="IPR011042">
    <property type="entry name" value="6-blade_b-propeller_TolB-like"/>
</dbReference>
<dbReference type="Gene3D" id="2.120.10.30">
    <property type="entry name" value="TolB, C-terminal domain"/>
    <property type="match status" value="1"/>
</dbReference>
<keyword evidence="4" id="KW-1185">Reference proteome</keyword>
<gene>
    <name evidence="3" type="ORF">DDZ15_16220</name>
</gene>
<reference evidence="3 4" key="1">
    <citation type="submission" date="2018-05" db="EMBL/GenBank/DDBJ databases">
        <title>Rhodohalobacter halophilus gen. nov., sp. nov., a moderately halophilic member of the family Balneolaceae.</title>
        <authorList>
            <person name="Liu Z.-W."/>
        </authorList>
    </citation>
    <scope>NUCLEOTIDE SEQUENCE [LARGE SCALE GENOMIC DNA]</scope>
    <source>
        <strain evidence="3 4">8A47</strain>
    </source>
</reference>
<dbReference type="Proteomes" id="UP000245533">
    <property type="component" value="Unassembled WGS sequence"/>
</dbReference>
<proteinExistence type="predicted"/>
<dbReference type="PROSITE" id="PS51125">
    <property type="entry name" value="NHL"/>
    <property type="match status" value="1"/>
</dbReference>
<evidence type="ECO:0000313" key="3">
    <source>
        <dbReference type="EMBL" id="PWN05099.1"/>
    </source>
</evidence>
<dbReference type="SUPFAM" id="SSF101898">
    <property type="entry name" value="NHL repeat"/>
    <property type="match status" value="1"/>
</dbReference>
<protein>
    <recommendedName>
        <fullName evidence="5">6-bladed beta-propeller protein</fullName>
    </recommendedName>
</protein>
<accession>A0A316TPG2</accession>
<feature type="repeat" description="NHL" evidence="2">
    <location>
        <begin position="68"/>
        <end position="99"/>
    </location>
</feature>
<evidence type="ECO:0000313" key="4">
    <source>
        <dbReference type="Proteomes" id="UP000245533"/>
    </source>
</evidence>
<dbReference type="InterPro" id="IPR001258">
    <property type="entry name" value="NHL_repeat"/>
</dbReference>
<organism evidence="3 4">
    <name type="scientific">Rhodohalobacter mucosus</name>
    <dbReference type="NCBI Taxonomy" id="2079485"/>
    <lineage>
        <taxon>Bacteria</taxon>
        <taxon>Pseudomonadati</taxon>
        <taxon>Balneolota</taxon>
        <taxon>Balneolia</taxon>
        <taxon>Balneolales</taxon>
        <taxon>Balneolaceae</taxon>
        <taxon>Rhodohalobacter</taxon>
    </lineage>
</organism>